<proteinExistence type="predicted"/>
<dbReference type="EMBL" id="NBYY01000030">
    <property type="protein sequence ID" value="PCS21828.1"/>
    <property type="molecule type" value="Genomic_DNA"/>
</dbReference>
<evidence type="ECO:0000256" key="1">
    <source>
        <dbReference type="SAM" id="Coils"/>
    </source>
</evidence>
<feature type="chain" id="PRO_5013037582" description="PEGA domain-containing protein" evidence="2">
    <location>
        <begin position="25"/>
        <end position="413"/>
    </location>
</feature>
<evidence type="ECO:0000256" key="2">
    <source>
        <dbReference type="SAM" id="SignalP"/>
    </source>
</evidence>
<dbReference type="Pfam" id="PF08308">
    <property type="entry name" value="PEGA"/>
    <property type="match status" value="1"/>
</dbReference>
<sequence length="413" mass="46766">MKSNRITALAFALSQILLSSHMLANETNIVTNDLVVALEQKLANKRGEIVRHAENLQTQIDTLETLLTERESLAGKAIELEKNRALAQERLDEEFRRLIENPDTDLNQFRDAYQATWTLVKENQQSTLQNTKTVSEQQRIITRENRQKQLLVSTLANLQEAKKEARVKRLRQELTVSDSIEVVHTITCSSLMTLAACANQGKTLTMQETVNMFQSHMLDKVTESTTAKLNSDRVSFNINVMNSNVINSGFSGDNLYVTRIQAEMKSHPDENAACKLLNFAEQYCVEDSFTTAKTVPKQRVKRWINMSIRSNRYDDNVTIDGVTYGSTPVGIMLPAGRHQLTVEKVGFEPYSRQIFMNKDSVIWANLIKQENRLKLGKGFTDKPSNNRQAAKMVVIGGGKYHVDFEAKQPVLIK</sequence>
<feature type="signal peptide" evidence="2">
    <location>
        <begin position="1"/>
        <end position="24"/>
    </location>
</feature>
<gene>
    <name evidence="4" type="ORF">BTN49_2651</name>
</gene>
<protein>
    <recommendedName>
        <fullName evidence="3">PEGA domain-containing protein</fullName>
    </recommendedName>
</protein>
<keyword evidence="5" id="KW-1185">Reference proteome</keyword>
<dbReference type="GeneID" id="66952339"/>
<keyword evidence="2" id="KW-0732">Signal</keyword>
<dbReference type="AlphaFoldDB" id="A0A2A5T131"/>
<reference evidence="5" key="1">
    <citation type="submission" date="2017-04" db="EMBL/GenBank/DDBJ databases">
        <title>Genome evolution of the luminous symbionts of deep sea anglerfish.</title>
        <authorList>
            <person name="Hendry T.A."/>
        </authorList>
    </citation>
    <scope>NUCLEOTIDE SEQUENCE [LARGE SCALE GENOMIC DNA]</scope>
</reference>
<keyword evidence="1" id="KW-0175">Coiled coil</keyword>
<evidence type="ECO:0000313" key="4">
    <source>
        <dbReference type="EMBL" id="PCS21828.1"/>
    </source>
</evidence>
<dbReference type="OrthoDB" id="5904534at2"/>
<dbReference type="Proteomes" id="UP000219020">
    <property type="component" value="Unassembled WGS sequence"/>
</dbReference>
<feature type="coiled-coil region" evidence="1">
    <location>
        <begin position="35"/>
        <end position="97"/>
    </location>
</feature>
<comment type="caution">
    <text evidence="4">The sequence shown here is derived from an EMBL/GenBank/DDBJ whole genome shotgun (WGS) entry which is preliminary data.</text>
</comment>
<dbReference type="RefSeq" id="WP_097357055.1">
    <property type="nucleotide sequence ID" value="NZ_CAWNJE010000024.1"/>
</dbReference>
<feature type="domain" description="PEGA" evidence="3">
    <location>
        <begin position="303"/>
        <end position="366"/>
    </location>
</feature>
<evidence type="ECO:0000259" key="3">
    <source>
        <dbReference type="Pfam" id="PF08308"/>
    </source>
</evidence>
<accession>A0A2A5T131</accession>
<feature type="coiled-coil region" evidence="1">
    <location>
        <begin position="148"/>
        <end position="175"/>
    </location>
</feature>
<dbReference type="InterPro" id="IPR013229">
    <property type="entry name" value="PEGA"/>
</dbReference>
<name>A0A2A5T131_9GAMM</name>
<organism evidence="4 5">
    <name type="scientific">Candidatus Enterovibrio escicola</name>
    <dbReference type="NCBI Taxonomy" id="1927127"/>
    <lineage>
        <taxon>Bacteria</taxon>
        <taxon>Pseudomonadati</taxon>
        <taxon>Pseudomonadota</taxon>
        <taxon>Gammaproteobacteria</taxon>
        <taxon>Vibrionales</taxon>
        <taxon>Vibrionaceae</taxon>
        <taxon>Enterovibrio</taxon>
    </lineage>
</organism>
<evidence type="ECO:0000313" key="5">
    <source>
        <dbReference type="Proteomes" id="UP000219020"/>
    </source>
</evidence>